<dbReference type="Gene3D" id="2.40.10.120">
    <property type="match status" value="1"/>
</dbReference>
<dbReference type="Pfam" id="PF13365">
    <property type="entry name" value="Trypsin_2"/>
    <property type="match status" value="1"/>
</dbReference>
<dbReference type="EMBL" id="JACXSS010000001">
    <property type="protein sequence ID" value="MBD9355437.1"/>
    <property type="molecule type" value="Genomic_DNA"/>
</dbReference>
<dbReference type="PROSITE" id="PS50005">
    <property type="entry name" value="TPR"/>
    <property type="match status" value="3"/>
</dbReference>
<dbReference type="SUPFAM" id="SSF48452">
    <property type="entry name" value="TPR-like"/>
    <property type="match status" value="1"/>
</dbReference>
<accession>A0ABR9CX18</accession>
<feature type="repeat" description="TPR" evidence="3">
    <location>
        <begin position="314"/>
        <end position="347"/>
    </location>
</feature>
<keyword evidence="6" id="KW-1185">Reference proteome</keyword>
<name>A0ABR9CX18_9GAMM</name>
<dbReference type="PROSITE" id="PS50293">
    <property type="entry name" value="TPR_REGION"/>
    <property type="match status" value="1"/>
</dbReference>
<evidence type="ECO:0000256" key="1">
    <source>
        <dbReference type="ARBA" id="ARBA00022737"/>
    </source>
</evidence>
<dbReference type="PANTHER" id="PTHR45586:SF1">
    <property type="entry name" value="LIPOPOLYSACCHARIDE ASSEMBLY PROTEIN B"/>
    <property type="match status" value="1"/>
</dbReference>
<keyword evidence="2 3" id="KW-0802">TPR repeat</keyword>
<organism evidence="5 6">
    <name type="scientific">Methylomonas albis</name>
    <dbReference type="NCBI Taxonomy" id="1854563"/>
    <lineage>
        <taxon>Bacteria</taxon>
        <taxon>Pseudomonadati</taxon>
        <taxon>Pseudomonadota</taxon>
        <taxon>Gammaproteobacteria</taxon>
        <taxon>Methylococcales</taxon>
        <taxon>Methylococcaceae</taxon>
        <taxon>Methylomonas</taxon>
    </lineage>
</organism>
<dbReference type="Pfam" id="PF13414">
    <property type="entry name" value="TPR_11"/>
    <property type="match status" value="1"/>
</dbReference>
<feature type="signal peptide" evidence="4">
    <location>
        <begin position="1"/>
        <end position="19"/>
    </location>
</feature>
<comment type="caution">
    <text evidence="5">The sequence shown here is derived from an EMBL/GenBank/DDBJ whole genome shotgun (WGS) entry which is preliminary data.</text>
</comment>
<proteinExistence type="predicted"/>
<dbReference type="PRINTS" id="PR00834">
    <property type="entry name" value="PROTEASES2C"/>
</dbReference>
<keyword evidence="1" id="KW-0677">Repeat</keyword>
<reference evidence="5 6" key="1">
    <citation type="submission" date="2020-09" db="EMBL/GenBank/DDBJ databases">
        <title>Methylomonas albis sp. nov. and Methylomonas fluvii sp. nov.: Two cold-adapted methanotrophs from the River Elbe and an amended description of Methylovulum psychrotolerans strain Eb1.</title>
        <authorList>
            <person name="Bussmann I.K."/>
            <person name="Klings K.-W."/>
            <person name="Warnstedt J."/>
            <person name="Hoppert M."/>
            <person name="Saborowski A."/>
            <person name="Horn F."/>
            <person name="Liebner S."/>
        </authorList>
    </citation>
    <scope>NUCLEOTIDE SEQUENCE [LARGE SCALE GENOMIC DNA]</scope>
    <source>
        <strain evidence="5 6">EbA</strain>
    </source>
</reference>
<dbReference type="InterPro" id="IPR019734">
    <property type="entry name" value="TPR_rpt"/>
</dbReference>
<evidence type="ECO:0000313" key="5">
    <source>
        <dbReference type="EMBL" id="MBD9355437.1"/>
    </source>
</evidence>
<feature type="chain" id="PRO_5045441804" evidence="4">
    <location>
        <begin position="20"/>
        <end position="603"/>
    </location>
</feature>
<dbReference type="Proteomes" id="UP000652176">
    <property type="component" value="Unassembled WGS sequence"/>
</dbReference>
<evidence type="ECO:0000256" key="4">
    <source>
        <dbReference type="SAM" id="SignalP"/>
    </source>
</evidence>
<sequence>MKKIVLLFCAVAYLSEAAAQPLNSVEIYEQAQRSVTVFEELDDANKPLQALTAIAVASDRAVTICDDLNGKRQLRLTANSKSFPATIMARDSQRHLCLLSVPGGELTKIVSADANQSIQSGARVYALSNALGLGIGISEGVVSGIRPQFGVDYIQFSAPVSPGSDGGALVDADGRLLGIITYRHRDGQNVNFAIPAKWLAEIEQHDKSDIAYKQFRETAEQLQNREQWQKLAEHVEQWIVGHQDDVDAWRWAAIAAEKNSNLDSEENAWRKLHELEPASSIAGAGLVRVKLKRNQRAEALQLAHELLSLRQEDAEIWTIVGQTEQTAGTAAKAEEAYRKALSFNPWQLAAYQGLIGIAEQRNDRGMVTQLWQSLSALNPDLPAIQFKLAEAYIRESRPARAYSLLERLTVPNAHRADADFWEGQTLIALARPLDAVQAFEKSLQGNPTTKAWAYAALGSSYFQLQRFPESIQAYREAVRLEPDNPEWQYGLALSLKDGFRGQEALEIDAQLLKKLPNDPSVWRQKGFTEEILGRHQESIKSMEKSLELEPKQGKLWVALIETYRRAGRDKDVKSAYEKLRGIDSEWAEKAYQSAILPFEEFHP</sequence>
<dbReference type="SMART" id="SM00028">
    <property type="entry name" value="TPR"/>
    <property type="match status" value="4"/>
</dbReference>
<keyword evidence="4" id="KW-0732">Signal</keyword>
<dbReference type="PANTHER" id="PTHR45586">
    <property type="entry name" value="TPR REPEAT-CONTAINING PROTEIN PA4667"/>
    <property type="match status" value="1"/>
</dbReference>
<evidence type="ECO:0000313" key="6">
    <source>
        <dbReference type="Proteomes" id="UP000652176"/>
    </source>
</evidence>
<dbReference type="Gene3D" id="1.25.40.10">
    <property type="entry name" value="Tetratricopeptide repeat domain"/>
    <property type="match status" value="2"/>
</dbReference>
<dbReference type="SUPFAM" id="SSF50494">
    <property type="entry name" value="Trypsin-like serine proteases"/>
    <property type="match status" value="1"/>
</dbReference>
<protein>
    <submittedName>
        <fullName evidence="5">Tetratricopeptide repeat protein</fullName>
    </submittedName>
</protein>
<dbReference type="Pfam" id="PF13181">
    <property type="entry name" value="TPR_8"/>
    <property type="match status" value="1"/>
</dbReference>
<gene>
    <name evidence="5" type="ORF">IE877_06015</name>
</gene>
<dbReference type="InterPro" id="IPR011990">
    <property type="entry name" value="TPR-like_helical_dom_sf"/>
</dbReference>
<dbReference type="Pfam" id="PF13432">
    <property type="entry name" value="TPR_16"/>
    <property type="match status" value="1"/>
</dbReference>
<dbReference type="RefSeq" id="WP_192373804.1">
    <property type="nucleotide sequence ID" value="NZ_CAJHIV010000001.1"/>
</dbReference>
<dbReference type="InterPro" id="IPR001940">
    <property type="entry name" value="Peptidase_S1C"/>
</dbReference>
<feature type="repeat" description="TPR" evidence="3">
    <location>
        <begin position="451"/>
        <end position="484"/>
    </location>
</feature>
<feature type="repeat" description="TPR" evidence="3">
    <location>
        <begin position="519"/>
        <end position="552"/>
    </location>
</feature>
<evidence type="ECO:0000256" key="3">
    <source>
        <dbReference type="PROSITE-ProRule" id="PRU00339"/>
    </source>
</evidence>
<dbReference type="InterPro" id="IPR051012">
    <property type="entry name" value="CellSynth/LPSAsmb/PSIAsmb"/>
</dbReference>
<evidence type="ECO:0000256" key="2">
    <source>
        <dbReference type="ARBA" id="ARBA00022803"/>
    </source>
</evidence>
<dbReference type="InterPro" id="IPR009003">
    <property type="entry name" value="Peptidase_S1_PA"/>
</dbReference>